<evidence type="ECO:0000313" key="3">
    <source>
        <dbReference type="EMBL" id="MFC0341837.1"/>
    </source>
</evidence>
<organism evidence="3 4">
    <name type="scientific">Paracoccus niistensis</name>
    <dbReference type="NCBI Taxonomy" id="632935"/>
    <lineage>
        <taxon>Bacteria</taxon>
        <taxon>Pseudomonadati</taxon>
        <taxon>Pseudomonadota</taxon>
        <taxon>Alphaproteobacteria</taxon>
        <taxon>Rhodobacterales</taxon>
        <taxon>Paracoccaceae</taxon>
        <taxon>Paracoccus</taxon>
    </lineage>
</organism>
<proteinExistence type="inferred from homology"/>
<dbReference type="Proteomes" id="UP001589799">
    <property type="component" value="Unassembled WGS sequence"/>
</dbReference>
<protein>
    <submittedName>
        <fullName evidence="3">Ribonuclease T</fullName>
    </submittedName>
</protein>
<dbReference type="InterPro" id="IPR033130">
    <property type="entry name" value="RNase_T2_His_AS_2"/>
</dbReference>
<dbReference type="EMBL" id="JBHLWE010000041">
    <property type="protein sequence ID" value="MFC0341837.1"/>
    <property type="molecule type" value="Genomic_DNA"/>
</dbReference>
<reference evidence="3 4" key="1">
    <citation type="submission" date="2024-09" db="EMBL/GenBank/DDBJ databases">
        <authorList>
            <person name="Sun Q."/>
            <person name="Mori K."/>
        </authorList>
    </citation>
    <scope>NUCLEOTIDE SEQUENCE [LARGE SCALE GENOMIC DNA]</scope>
    <source>
        <strain evidence="3 4">KCTC 22789</strain>
    </source>
</reference>
<dbReference type="PROSITE" id="PS00530">
    <property type="entry name" value="RNASE_T2_1"/>
    <property type="match status" value="1"/>
</dbReference>
<dbReference type="InterPro" id="IPR001568">
    <property type="entry name" value="RNase_T2-like"/>
</dbReference>
<keyword evidence="4" id="KW-1185">Reference proteome</keyword>
<comment type="similarity">
    <text evidence="1 2">Belongs to the RNase T2 family.</text>
</comment>
<dbReference type="PANTHER" id="PTHR11240:SF22">
    <property type="entry name" value="RIBONUCLEASE T2"/>
    <property type="match status" value="1"/>
</dbReference>
<sequence>MKRLLSVALLMPLQLAAEDVPGEFDYYVLALSWSPTWCATEGQGRDAAQCAPDRRVGFVVHGLWPQHERGWPDWCKTPQRDPSRAESRGMEDIMGSAGLAWYQWKKHGRCSGLSGMDYYQATREAAQSVAIPPVLRLLPRDVRVEAAMVEKAFIDVNPDLTREAITVTCDDGRLDEVRICLTRDLQSRACAPDARRDCRSPMLVEAPG</sequence>
<accession>A0ABV6I6J5</accession>
<dbReference type="CDD" id="cd01062">
    <property type="entry name" value="RNase_T2_prok"/>
    <property type="match status" value="1"/>
</dbReference>
<dbReference type="Gene3D" id="3.90.730.10">
    <property type="entry name" value="Ribonuclease T2-like"/>
    <property type="match status" value="1"/>
</dbReference>
<dbReference type="SUPFAM" id="SSF55895">
    <property type="entry name" value="Ribonuclease Rh-like"/>
    <property type="match status" value="1"/>
</dbReference>
<name>A0ABV6I6J5_9RHOB</name>
<evidence type="ECO:0000256" key="2">
    <source>
        <dbReference type="RuleBase" id="RU004328"/>
    </source>
</evidence>
<dbReference type="RefSeq" id="WP_377699450.1">
    <property type="nucleotide sequence ID" value="NZ_JBHLWE010000041.1"/>
</dbReference>
<dbReference type="PANTHER" id="PTHR11240">
    <property type="entry name" value="RIBONUCLEASE T2"/>
    <property type="match status" value="1"/>
</dbReference>
<dbReference type="PROSITE" id="PS00531">
    <property type="entry name" value="RNASE_T2_2"/>
    <property type="match status" value="1"/>
</dbReference>
<dbReference type="InterPro" id="IPR039378">
    <property type="entry name" value="RNase_T2_prok"/>
</dbReference>
<comment type="caution">
    <text evidence="3">The sequence shown here is derived from an EMBL/GenBank/DDBJ whole genome shotgun (WGS) entry which is preliminary data.</text>
</comment>
<evidence type="ECO:0000256" key="1">
    <source>
        <dbReference type="ARBA" id="ARBA00007469"/>
    </source>
</evidence>
<dbReference type="Pfam" id="PF00445">
    <property type="entry name" value="Ribonuclease_T2"/>
    <property type="match status" value="1"/>
</dbReference>
<dbReference type="InterPro" id="IPR018188">
    <property type="entry name" value="RNase_T2_His_AS_1"/>
</dbReference>
<evidence type="ECO:0000313" key="4">
    <source>
        <dbReference type="Proteomes" id="UP001589799"/>
    </source>
</evidence>
<dbReference type="InterPro" id="IPR036430">
    <property type="entry name" value="RNase_T2-like_sf"/>
</dbReference>
<gene>
    <name evidence="3" type="ORF">ACFFII_13790</name>
</gene>